<comment type="caution">
    <text evidence="1">The sequence shown here is derived from an EMBL/GenBank/DDBJ whole genome shotgun (WGS) entry which is preliminary data.</text>
</comment>
<sequence length="345" mass="41252">MEEIDFEELYKIEKDKLMRYYERIKNQFRFSDPIKIVSKFLINQSIGSNFTDVHETLLYFYDKLAEGKEILDLAFEWIRAQKIRLEYKKYLIRAQYPNDSLSLAVDDCLFKFFLQYDNFMRNLLKNDVREHNFSALYEIFFSPYESKSLNIKDILERHIDNVPTHFQGIEKINTNIMILRSGLSVIIVKDYVNVLQSRREEKLKREQKFAKQKRAKLQQENNFEGLLLERMIKTFCISKKEISDKEIENAVSQFLSSYFKFGSLYSFEEFKELLIQNLAADIYSGLNERLKKKNKVDNIKYLILNIITLFRKTNTAKKLDGLAWKRDLTDILKTFVIKFLSTMFT</sequence>
<organism evidence="1">
    <name type="scientific">marine sediment metagenome</name>
    <dbReference type="NCBI Taxonomy" id="412755"/>
    <lineage>
        <taxon>unclassified sequences</taxon>
        <taxon>metagenomes</taxon>
        <taxon>ecological metagenomes</taxon>
    </lineage>
</organism>
<accession>A0A0F9M6H5</accession>
<dbReference type="EMBL" id="LAZR01005078">
    <property type="protein sequence ID" value="KKN03055.1"/>
    <property type="molecule type" value="Genomic_DNA"/>
</dbReference>
<reference evidence="1" key="1">
    <citation type="journal article" date="2015" name="Nature">
        <title>Complex archaea that bridge the gap between prokaryotes and eukaryotes.</title>
        <authorList>
            <person name="Spang A."/>
            <person name="Saw J.H."/>
            <person name="Jorgensen S.L."/>
            <person name="Zaremba-Niedzwiedzka K."/>
            <person name="Martijn J."/>
            <person name="Lind A.E."/>
            <person name="van Eijk R."/>
            <person name="Schleper C."/>
            <person name="Guy L."/>
            <person name="Ettema T.J."/>
        </authorList>
    </citation>
    <scope>NUCLEOTIDE SEQUENCE</scope>
</reference>
<protein>
    <submittedName>
        <fullName evidence="1">Uncharacterized protein</fullName>
    </submittedName>
</protein>
<name>A0A0F9M6H5_9ZZZZ</name>
<dbReference type="AlphaFoldDB" id="A0A0F9M6H5"/>
<evidence type="ECO:0000313" key="1">
    <source>
        <dbReference type="EMBL" id="KKN03055.1"/>
    </source>
</evidence>
<gene>
    <name evidence="1" type="ORF">LCGC14_1111570</name>
</gene>
<proteinExistence type="predicted"/>